<dbReference type="Proteomes" id="UP000030655">
    <property type="component" value="Unassembled WGS sequence"/>
</dbReference>
<accession>A0A059EYM3</accession>
<dbReference type="Gene3D" id="1.10.20.10">
    <property type="entry name" value="Histone, subunit A"/>
    <property type="match status" value="1"/>
</dbReference>
<feature type="domain" description="Bromodomain associated" evidence="7">
    <location>
        <begin position="3"/>
        <end position="67"/>
    </location>
</feature>
<dbReference type="InterPro" id="IPR006565">
    <property type="entry name" value="BTP"/>
</dbReference>
<dbReference type="InterPro" id="IPR019473">
    <property type="entry name" value="TFIID_su8_C"/>
</dbReference>
<evidence type="ECO:0000259" key="7">
    <source>
        <dbReference type="Pfam" id="PF07524"/>
    </source>
</evidence>
<comment type="subcellular location">
    <subcellularLocation>
        <location evidence="1">Nucleus</location>
    </subcellularLocation>
</comment>
<organism evidence="9 10">
    <name type="scientific">Anncaliia algerae PRA339</name>
    <dbReference type="NCBI Taxonomy" id="1288291"/>
    <lineage>
        <taxon>Eukaryota</taxon>
        <taxon>Fungi</taxon>
        <taxon>Fungi incertae sedis</taxon>
        <taxon>Microsporidia</taxon>
        <taxon>Tubulinosematoidea</taxon>
        <taxon>Tubulinosematidae</taxon>
        <taxon>Anncaliia</taxon>
    </lineage>
</organism>
<evidence type="ECO:0000256" key="2">
    <source>
        <dbReference type="ARBA" id="ARBA00008767"/>
    </source>
</evidence>
<dbReference type="InterPro" id="IPR009072">
    <property type="entry name" value="Histone-fold"/>
</dbReference>
<dbReference type="PANTHER" id="PTHR46469:SF1">
    <property type="entry name" value="TRANSCRIPTION INITIATION FACTOR TFIID SUBUNIT 8"/>
    <property type="match status" value="1"/>
</dbReference>
<dbReference type="GO" id="GO:0005669">
    <property type="term" value="C:transcription factor TFIID complex"/>
    <property type="evidence" value="ECO:0007669"/>
    <property type="project" value="InterPro"/>
</dbReference>
<proteinExistence type="inferred from homology"/>
<dbReference type="OrthoDB" id="2193813at2759"/>
<keyword evidence="10" id="KW-1185">Reference proteome</keyword>
<evidence type="ECO:0000259" key="8">
    <source>
        <dbReference type="Pfam" id="PF10406"/>
    </source>
</evidence>
<comment type="similarity">
    <text evidence="2">Belongs to the TAF8 family.</text>
</comment>
<name>A0A059EYM3_9MICR</name>
<dbReference type="PANTHER" id="PTHR46469">
    <property type="entry name" value="TRANSCRIPTION INITIATION FACTOR TFIID SUBUNIT 8"/>
    <property type="match status" value="1"/>
</dbReference>
<dbReference type="GO" id="GO:0006367">
    <property type="term" value="P:transcription initiation at RNA polymerase II promoter"/>
    <property type="evidence" value="ECO:0007669"/>
    <property type="project" value="TreeGrafter"/>
</dbReference>
<dbReference type="Pfam" id="PF07524">
    <property type="entry name" value="Bromo_TP"/>
    <property type="match status" value="1"/>
</dbReference>
<evidence type="ECO:0000256" key="6">
    <source>
        <dbReference type="ARBA" id="ARBA00023242"/>
    </source>
</evidence>
<dbReference type="InterPro" id="IPR037818">
    <property type="entry name" value="TAF8"/>
</dbReference>
<dbReference type="Pfam" id="PF10406">
    <property type="entry name" value="TAF8_C"/>
    <property type="match status" value="1"/>
</dbReference>
<evidence type="ECO:0000313" key="9">
    <source>
        <dbReference type="EMBL" id="KCZ79849.1"/>
    </source>
</evidence>
<keyword evidence="6" id="KW-0539">Nucleus</keyword>
<dbReference type="AlphaFoldDB" id="A0A059EYM3"/>
<protein>
    <recommendedName>
        <fullName evidence="3">Transcription initiation factor TFIID subunit 8</fullName>
    </recommendedName>
</protein>
<feature type="domain" description="Transcription factor TFIID subunit 8 C-terminal" evidence="8">
    <location>
        <begin position="105"/>
        <end position="152"/>
    </location>
</feature>
<dbReference type="GO" id="GO:0046982">
    <property type="term" value="F:protein heterodimerization activity"/>
    <property type="evidence" value="ECO:0007669"/>
    <property type="project" value="InterPro"/>
</dbReference>
<keyword evidence="4" id="KW-0805">Transcription regulation</keyword>
<keyword evidence="5" id="KW-0804">Transcription</keyword>
<sequence length="170" mass="20365">MAYMHELIKYCIGKVLKETGYECFEEKAIYHFIEVFELYMQKILVGIKNNSTHCGRNRTTLIDFITKFELNDVKSYDLVNYEYPQEEKVADFVGPISTPVEKFMYIYEFMPPFPPLHTFKETIIKERKVRSRARDVKDKIEQRNRIIESLFTLSKLSKKKFKFANYLNKN</sequence>
<evidence type="ECO:0000256" key="3">
    <source>
        <dbReference type="ARBA" id="ARBA00017307"/>
    </source>
</evidence>
<dbReference type="CDD" id="cd00076">
    <property type="entry name" value="HFD_SF"/>
    <property type="match status" value="1"/>
</dbReference>
<evidence type="ECO:0000256" key="5">
    <source>
        <dbReference type="ARBA" id="ARBA00023163"/>
    </source>
</evidence>
<evidence type="ECO:0000313" key="10">
    <source>
        <dbReference type="Proteomes" id="UP000030655"/>
    </source>
</evidence>
<reference evidence="9 10" key="2">
    <citation type="submission" date="2014-03" db="EMBL/GenBank/DDBJ databases">
        <title>The Genome Sequence of Anncaliia algerae insect isolate PRA339.</title>
        <authorList>
            <consortium name="The Broad Institute Genome Sequencing Platform"/>
            <consortium name="The Broad Institute Genome Sequencing Center for Infectious Disease"/>
            <person name="Cuomo C."/>
            <person name="Becnel J."/>
            <person name="Sanscrainte N."/>
            <person name="Walker B."/>
            <person name="Young S.K."/>
            <person name="Zeng Q."/>
            <person name="Gargeya S."/>
            <person name="Fitzgerald M."/>
            <person name="Haas B."/>
            <person name="Abouelleil A."/>
            <person name="Alvarado L."/>
            <person name="Arachchi H.M."/>
            <person name="Berlin A.M."/>
            <person name="Chapman S.B."/>
            <person name="Dewar J."/>
            <person name="Goldberg J."/>
            <person name="Griggs A."/>
            <person name="Gujja S."/>
            <person name="Hansen M."/>
            <person name="Howarth C."/>
            <person name="Imamovic A."/>
            <person name="Larimer J."/>
            <person name="McCowan C."/>
            <person name="Murphy C."/>
            <person name="Neiman D."/>
            <person name="Pearson M."/>
            <person name="Priest M."/>
            <person name="Roberts A."/>
            <person name="Saif S."/>
            <person name="Shea T."/>
            <person name="Sisk P."/>
            <person name="Sykes S."/>
            <person name="Wortman J."/>
            <person name="Nusbaum C."/>
            <person name="Birren B."/>
        </authorList>
    </citation>
    <scope>NUCLEOTIDE SEQUENCE [LARGE SCALE GENOMIC DNA]</scope>
    <source>
        <strain evidence="9 10">PRA339</strain>
    </source>
</reference>
<reference evidence="10" key="1">
    <citation type="submission" date="2013-02" db="EMBL/GenBank/DDBJ databases">
        <authorList>
            <consortium name="The Broad Institute Genome Sequencing Platform"/>
            <person name="Cuomo C."/>
            <person name="Becnel J."/>
            <person name="Sanscrainte N."/>
            <person name="Walker B."/>
            <person name="Young S.K."/>
            <person name="Zeng Q."/>
            <person name="Gargeya S."/>
            <person name="Fitzgerald M."/>
            <person name="Haas B."/>
            <person name="Abouelleil A."/>
            <person name="Alvarado L."/>
            <person name="Arachchi H.M."/>
            <person name="Berlin A.M."/>
            <person name="Chapman S.B."/>
            <person name="Dewar J."/>
            <person name="Goldberg J."/>
            <person name="Griggs A."/>
            <person name="Gujja S."/>
            <person name="Hansen M."/>
            <person name="Howarth C."/>
            <person name="Imamovic A."/>
            <person name="Larimer J."/>
            <person name="McCowan C."/>
            <person name="Murphy C."/>
            <person name="Neiman D."/>
            <person name="Pearson M."/>
            <person name="Priest M."/>
            <person name="Roberts A."/>
            <person name="Saif S."/>
            <person name="Shea T."/>
            <person name="Sisk P."/>
            <person name="Sykes S."/>
            <person name="Wortman J."/>
            <person name="Nusbaum C."/>
            <person name="Birren B."/>
        </authorList>
    </citation>
    <scope>NUCLEOTIDE SEQUENCE [LARGE SCALE GENOMIC DNA]</scope>
    <source>
        <strain evidence="10">PRA339</strain>
    </source>
</reference>
<evidence type="ECO:0000256" key="1">
    <source>
        <dbReference type="ARBA" id="ARBA00004123"/>
    </source>
</evidence>
<dbReference type="VEuPathDB" id="MicrosporidiaDB:H312_02762"/>
<dbReference type="EMBL" id="KK365225">
    <property type="protein sequence ID" value="KCZ79849.1"/>
    <property type="molecule type" value="Genomic_DNA"/>
</dbReference>
<gene>
    <name evidence="9" type="ORF">H312_02762</name>
</gene>
<evidence type="ECO:0000256" key="4">
    <source>
        <dbReference type="ARBA" id="ARBA00023015"/>
    </source>
</evidence>
<dbReference type="HOGENOM" id="CLU_130208_0_0_1"/>